<dbReference type="GO" id="GO:0015297">
    <property type="term" value="F:antiporter activity"/>
    <property type="evidence" value="ECO:0007669"/>
    <property type="project" value="InterPro"/>
</dbReference>
<dbReference type="InterPro" id="IPR038770">
    <property type="entry name" value="Na+/solute_symporter_sf"/>
</dbReference>
<dbReference type="Proteomes" id="UP000229847">
    <property type="component" value="Unassembled WGS sequence"/>
</dbReference>
<accession>A0A2H0BK03</accession>
<feature type="transmembrane region" description="Helical" evidence="7">
    <location>
        <begin position="351"/>
        <end position="369"/>
    </location>
</feature>
<dbReference type="Gene3D" id="3.40.50.720">
    <property type="entry name" value="NAD(P)-binding Rossmann-like Domain"/>
    <property type="match status" value="1"/>
</dbReference>
<dbReference type="Pfam" id="PF02254">
    <property type="entry name" value="TrkA_N"/>
    <property type="match status" value="1"/>
</dbReference>
<dbReference type="PROSITE" id="PS51201">
    <property type="entry name" value="RCK_N"/>
    <property type="match status" value="1"/>
</dbReference>
<dbReference type="EMBL" id="PCSW01000105">
    <property type="protein sequence ID" value="PIP57370.1"/>
    <property type="molecule type" value="Genomic_DNA"/>
</dbReference>
<proteinExistence type="inferred from homology"/>
<dbReference type="GO" id="GO:0006813">
    <property type="term" value="P:potassium ion transport"/>
    <property type="evidence" value="ECO:0007669"/>
    <property type="project" value="InterPro"/>
</dbReference>
<keyword evidence="4 7" id="KW-0812">Transmembrane</keyword>
<evidence type="ECO:0000256" key="3">
    <source>
        <dbReference type="ARBA" id="ARBA00022448"/>
    </source>
</evidence>
<evidence type="ECO:0000256" key="7">
    <source>
        <dbReference type="SAM" id="Phobius"/>
    </source>
</evidence>
<dbReference type="GO" id="GO:1902600">
    <property type="term" value="P:proton transmembrane transport"/>
    <property type="evidence" value="ECO:0007669"/>
    <property type="project" value="InterPro"/>
</dbReference>
<dbReference type="Gene3D" id="1.20.1530.20">
    <property type="match status" value="1"/>
</dbReference>
<evidence type="ECO:0000313" key="9">
    <source>
        <dbReference type="EMBL" id="PIP57370.1"/>
    </source>
</evidence>
<dbReference type="InterPro" id="IPR006153">
    <property type="entry name" value="Cation/H_exchanger_TM"/>
</dbReference>
<dbReference type="Pfam" id="PF00999">
    <property type="entry name" value="Na_H_Exchanger"/>
    <property type="match status" value="1"/>
</dbReference>
<feature type="transmembrane region" description="Helical" evidence="7">
    <location>
        <begin position="213"/>
        <end position="245"/>
    </location>
</feature>
<evidence type="ECO:0000256" key="1">
    <source>
        <dbReference type="ARBA" id="ARBA00004141"/>
    </source>
</evidence>
<feature type="transmembrane region" description="Helical" evidence="7">
    <location>
        <begin position="31"/>
        <end position="51"/>
    </location>
</feature>
<keyword evidence="6 7" id="KW-0472">Membrane</keyword>
<dbReference type="SUPFAM" id="SSF51735">
    <property type="entry name" value="NAD(P)-binding Rossmann-fold domains"/>
    <property type="match status" value="1"/>
</dbReference>
<gene>
    <name evidence="9" type="ORF">COX03_03495</name>
</gene>
<evidence type="ECO:0000256" key="2">
    <source>
        <dbReference type="ARBA" id="ARBA00005551"/>
    </source>
</evidence>
<dbReference type="InterPro" id="IPR003148">
    <property type="entry name" value="RCK_N"/>
</dbReference>
<sequence length="562" mass="61277">MPEPVFLLVILVLIFASLGGFVAKKFKAQPIVGYLISGIVLGSFFPQASLISKLSEIGIILLLFSLGLELSFSKLIKVFKTAFLGGVLQIILFSLVSYPFFLKIGFNPTSSIVFALSFSLSSTAVVVKILADRGETETQHGAIMSGWLLVQDLAVIPVVIFINSLGGGGGWILQSLGSFLKAFYVILSAVLLGRHVIPFIFHKIASVNSRELLVISALGFSGAVAYLTSLLGISPALGAFLAGLVISESIENHAVLGEVRPLRDLFVAIFFVTLGFLIKPLIIIHNFWLVMAIFTFTIVAKSIVNFLVTQFLGHRGKTAVSISMGLSQVGEFSFVIFSQSLLKGLINSNDISIATGAVLLTIIVTPYFFRNAVSLWIYLKKITQKIPWLNKYFVGGGFKDFEEPELTDHIVICGYGRVGGWVGRALSETKTPFIIVDSSLDVVSNLKKGGLPVIFGDPAEPEVLEAAGIRRAKAVILAIPDRISQEMLIAYVQTVAPNVKIISRVHQDEDWERLKILKVDKIVQPEFEAAIAITKSIFISMGKSKEEVGERLKNLRISRSLK</sequence>
<feature type="transmembrane region" description="Helical" evidence="7">
    <location>
        <begin position="265"/>
        <end position="282"/>
    </location>
</feature>
<feature type="transmembrane region" description="Helical" evidence="7">
    <location>
        <begin position="143"/>
        <end position="162"/>
    </location>
</feature>
<evidence type="ECO:0000313" key="10">
    <source>
        <dbReference type="Proteomes" id="UP000229847"/>
    </source>
</evidence>
<comment type="caution">
    <text evidence="9">The sequence shown here is derived from an EMBL/GenBank/DDBJ whole genome shotgun (WGS) entry which is preliminary data.</text>
</comment>
<feature type="domain" description="RCK N-terminal" evidence="8">
    <location>
        <begin position="407"/>
        <end position="523"/>
    </location>
</feature>
<feature type="transmembrane region" description="Helical" evidence="7">
    <location>
        <begin position="287"/>
        <end position="308"/>
    </location>
</feature>
<dbReference type="AlphaFoldDB" id="A0A2H0BK03"/>
<keyword evidence="3" id="KW-0813">Transport</keyword>
<feature type="transmembrane region" description="Helical" evidence="7">
    <location>
        <begin position="57"/>
        <end position="76"/>
    </location>
</feature>
<dbReference type="GO" id="GO:0016020">
    <property type="term" value="C:membrane"/>
    <property type="evidence" value="ECO:0007669"/>
    <property type="project" value="UniProtKB-SubCell"/>
</dbReference>
<evidence type="ECO:0000256" key="5">
    <source>
        <dbReference type="ARBA" id="ARBA00022989"/>
    </source>
</evidence>
<feature type="transmembrane region" description="Helical" evidence="7">
    <location>
        <begin position="112"/>
        <end position="131"/>
    </location>
</feature>
<evidence type="ECO:0000259" key="8">
    <source>
        <dbReference type="PROSITE" id="PS51201"/>
    </source>
</evidence>
<comment type="similarity">
    <text evidence="2">Belongs to the monovalent cation:proton antiporter 2 (CPA2) transporter (TC 2.A.37) family.</text>
</comment>
<keyword evidence="5 7" id="KW-1133">Transmembrane helix</keyword>
<evidence type="ECO:0000256" key="4">
    <source>
        <dbReference type="ARBA" id="ARBA00022692"/>
    </source>
</evidence>
<feature type="transmembrane region" description="Helical" evidence="7">
    <location>
        <begin position="6"/>
        <end position="24"/>
    </location>
</feature>
<organism evidence="9 10">
    <name type="scientific">Candidatus Woesebacteria bacterium CG22_combo_CG10-13_8_21_14_all_39_10</name>
    <dbReference type="NCBI Taxonomy" id="1975059"/>
    <lineage>
        <taxon>Bacteria</taxon>
        <taxon>Candidatus Woeseibacteriota</taxon>
    </lineage>
</organism>
<protein>
    <recommendedName>
        <fullName evidence="8">RCK N-terminal domain-containing protein</fullName>
    </recommendedName>
</protein>
<feature type="transmembrane region" description="Helical" evidence="7">
    <location>
        <begin position="83"/>
        <end position="106"/>
    </location>
</feature>
<comment type="subcellular location">
    <subcellularLocation>
        <location evidence="1">Membrane</location>
        <topology evidence="1">Multi-pass membrane protein</topology>
    </subcellularLocation>
</comment>
<dbReference type="PANTHER" id="PTHR42751">
    <property type="entry name" value="SODIUM/HYDROGEN EXCHANGER FAMILY/TRKA DOMAIN PROTEIN"/>
    <property type="match status" value="1"/>
</dbReference>
<dbReference type="PANTHER" id="PTHR42751:SF3">
    <property type="entry name" value="SODIUM_GLUTAMATE SYMPORTER"/>
    <property type="match status" value="1"/>
</dbReference>
<reference evidence="9 10" key="1">
    <citation type="submission" date="2017-09" db="EMBL/GenBank/DDBJ databases">
        <title>Depth-based differentiation of microbial function through sediment-hosted aquifers and enrichment of novel symbionts in the deep terrestrial subsurface.</title>
        <authorList>
            <person name="Probst A.J."/>
            <person name="Ladd B."/>
            <person name="Jarett J.K."/>
            <person name="Geller-Mcgrath D.E."/>
            <person name="Sieber C.M."/>
            <person name="Emerson J.B."/>
            <person name="Anantharaman K."/>
            <person name="Thomas B.C."/>
            <person name="Malmstrom R."/>
            <person name="Stieglmeier M."/>
            <person name="Klingl A."/>
            <person name="Woyke T."/>
            <person name="Ryan C.M."/>
            <person name="Banfield J.F."/>
        </authorList>
    </citation>
    <scope>NUCLEOTIDE SEQUENCE [LARGE SCALE GENOMIC DNA]</scope>
    <source>
        <strain evidence="9">CG22_combo_CG10-13_8_21_14_all_39_10</strain>
    </source>
</reference>
<evidence type="ECO:0000256" key="6">
    <source>
        <dbReference type="ARBA" id="ARBA00023136"/>
    </source>
</evidence>
<dbReference type="InterPro" id="IPR036291">
    <property type="entry name" value="NAD(P)-bd_dom_sf"/>
</dbReference>
<name>A0A2H0BK03_9BACT</name>